<reference evidence="2 3" key="1">
    <citation type="submission" date="2019-07" db="EMBL/GenBank/DDBJ databases">
        <authorList>
            <person name="Huq M.A."/>
        </authorList>
    </citation>
    <scope>NUCLEOTIDE SEQUENCE [LARGE SCALE GENOMIC DNA]</scope>
    <source>
        <strain evidence="2 3">MAH-3</strain>
    </source>
</reference>
<feature type="signal peptide" evidence="1">
    <location>
        <begin position="1"/>
        <end position="19"/>
    </location>
</feature>
<comment type="caution">
    <text evidence="2">The sequence shown here is derived from an EMBL/GenBank/DDBJ whole genome shotgun (WGS) entry which is preliminary data.</text>
</comment>
<dbReference type="OrthoDB" id="959017at2"/>
<keyword evidence="1" id="KW-0732">Signal</keyword>
<proteinExistence type="predicted"/>
<evidence type="ECO:0000313" key="3">
    <source>
        <dbReference type="Proteomes" id="UP000316008"/>
    </source>
</evidence>
<name>A0A556MZT2_9FLAO</name>
<organism evidence="2 3">
    <name type="scientific">Fluviicola chungangensis</name>
    <dbReference type="NCBI Taxonomy" id="2597671"/>
    <lineage>
        <taxon>Bacteria</taxon>
        <taxon>Pseudomonadati</taxon>
        <taxon>Bacteroidota</taxon>
        <taxon>Flavobacteriia</taxon>
        <taxon>Flavobacteriales</taxon>
        <taxon>Crocinitomicaceae</taxon>
        <taxon>Fluviicola</taxon>
    </lineage>
</organism>
<feature type="chain" id="PRO_5022100031" description="PorT family protein" evidence="1">
    <location>
        <begin position="20"/>
        <end position="245"/>
    </location>
</feature>
<sequence>MKFLKLLTVFLLISFQGLAQPQGKDSTLVSRHRPGIFWYYTGWRPARPGKLRKYDRLIIDVTYNQLMNSGSIRSNPWRSFGCNINTMWDIPITNGNTVSFGIGLAYKYQKTGPKGLFFADSTNSFTSYYPDSSYTDYRKNTFGNHILALPIEFRFRSPKWQHVKVHIGGSIGYRLQTFQKVWPEHQHAIKDKSLPDRNPLVYGVHMRVGIRNWALFADYTLAPQFKSSKSEQISALAFGVSLSIF</sequence>
<evidence type="ECO:0000313" key="2">
    <source>
        <dbReference type="EMBL" id="TSJ45427.1"/>
    </source>
</evidence>
<protein>
    <recommendedName>
        <fullName evidence="4">PorT family protein</fullName>
    </recommendedName>
</protein>
<keyword evidence="3" id="KW-1185">Reference proteome</keyword>
<gene>
    <name evidence="2" type="ORF">FO442_06645</name>
</gene>
<evidence type="ECO:0000256" key="1">
    <source>
        <dbReference type="SAM" id="SignalP"/>
    </source>
</evidence>
<dbReference type="Proteomes" id="UP000316008">
    <property type="component" value="Unassembled WGS sequence"/>
</dbReference>
<accession>A0A556MZT2</accession>
<dbReference type="RefSeq" id="WP_144332384.1">
    <property type="nucleotide sequence ID" value="NZ_VLPL01000003.1"/>
</dbReference>
<dbReference type="EMBL" id="VLPL01000003">
    <property type="protein sequence ID" value="TSJ45427.1"/>
    <property type="molecule type" value="Genomic_DNA"/>
</dbReference>
<evidence type="ECO:0008006" key="4">
    <source>
        <dbReference type="Google" id="ProtNLM"/>
    </source>
</evidence>
<dbReference type="AlphaFoldDB" id="A0A556MZT2"/>